<dbReference type="InterPro" id="IPR018604">
    <property type="entry name" value="YycI-like"/>
</dbReference>
<protein>
    <submittedName>
        <fullName evidence="3">Two-component system regulatory protein YycI</fullName>
    </submittedName>
</protein>
<feature type="compositionally biased region" description="Acidic residues" evidence="1">
    <location>
        <begin position="293"/>
        <end position="305"/>
    </location>
</feature>
<evidence type="ECO:0000313" key="4">
    <source>
        <dbReference type="Proteomes" id="UP001596494"/>
    </source>
</evidence>
<evidence type="ECO:0000256" key="1">
    <source>
        <dbReference type="SAM" id="MobiDB-lite"/>
    </source>
</evidence>
<feature type="domain" description="Regulatory protein YycH-like" evidence="2">
    <location>
        <begin position="44"/>
        <end position="250"/>
    </location>
</feature>
<evidence type="ECO:0000259" key="2">
    <source>
        <dbReference type="Pfam" id="PF09648"/>
    </source>
</evidence>
<comment type="caution">
    <text evidence="3">The sequence shown here is derived from an EMBL/GenBank/DDBJ whole genome shotgun (WGS) entry which is preliminary data.</text>
</comment>
<dbReference type="Pfam" id="PF09648">
    <property type="entry name" value="YycI"/>
    <property type="match status" value="1"/>
</dbReference>
<name>A0ABW2K1K5_9BACI</name>
<evidence type="ECO:0000313" key="3">
    <source>
        <dbReference type="EMBL" id="MFC7319861.1"/>
    </source>
</evidence>
<sequence length="305" mass="34800">MQWGQIKTLFILSFLILDLFLLQQFLTKQEEAQVGTLQDSMFDESPAENNVEISGDVPEEAPEVSFLIASLSDFTENQLEAIRDLTDQNAQVFNENLLVSTLAEPVAIEDDEEVISEVVREYVPFISQYSYWGWNEQRNKILFFQTTNTRTVYYNSGGVLMVDVEDGQMTGYQLTQLREDEEDSGDERELLEPVDVIDILYEDQVITTGDEVTDMKIGYYSAATFDPTQVFAPIWKITVNGEEDLFVNAVTGEGRMLDIDEDEFIQATSEYFMELMSENSEGVISNEANEREADNDENSSEEEEE</sequence>
<dbReference type="RefSeq" id="WP_289215631.1">
    <property type="nucleotide sequence ID" value="NZ_JAPVRC010000003.1"/>
</dbReference>
<organism evidence="3 4">
    <name type="scientific">Halobacillus campisalis</name>
    <dbReference type="NCBI Taxonomy" id="435909"/>
    <lineage>
        <taxon>Bacteria</taxon>
        <taxon>Bacillati</taxon>
        <taxon>Bacillota</taxon>
        <taxon>Bacilli</taxon>
        <taxon>Bacillales</taxon>
        <taxon>Bacillaceae</taxon>
        <taxon>Halobacillus</taxon>
    </lineage>
</organism>
<proteinExistence type="predicted"/>
<reference evidence="4" key="1">
    <citation type="journal article" date="2019" name="Int. J. Syst. Evol. Microbiol.">
        <title>The Global Catalogue of Microorganisms (GCM) 10K type strain sequencing project: providing services to taxonomists for standard genome sequencing and annotation.</title>
        <authorList>
            <consortium name="The Broad Institute Genomics Platform"/>
            <consortium name="The Broad Institute Genome Sequencing Center for Infectious Disease"/>
            <person name="Wu L."/>
            <person name="Ma J."/>
        </authorList>
    </citation>
    <scope>NUCLEOTIDE SEQUENCE [LARGE SCALE GENOMIC DNA]</scope>
    <source>
        <strain evidence="4">CCUG 73951</strain>
    </source>
</reference>
<dbReference type="EMBL" id="JBHTBY010000001">
    <property type="protein sequence ID" value="MFC7319861.1"/>
    <property type="molecule type" value="Genomic_DNA"/>
</dbReference>
<accession>A0ABW2K1K5</accession>
<dbReference type="Gene3D" id="2.40.128.690">
    <property type="entry name" value="YycH protein, domain 3-like"/>
    <property type="match status" value="1"/>
</dbReference>
<feature type="region of interest" description="Disordered" evidence="1">
    <location>
        <begin position="279"/>
        <end position="305"/>
    </location>
</feature>
<keyword evidence="4" id="KW-1185">Reference proteome</keyword>
<gene>
    <name evidence="3" type="ORF">ACFQMN_03035</name>
</gene>
<dbReference type="Proteomes" id="UP001596494">
    <property type="component" value="Unassembled WGS sequence"/>
</dbReference>